<dbReference type="PANTHER" id="PTHR24148:SF73">
    <property type="entry name" value="HET DOMAIN PROTEIN (AFU_ORTHOLOGUE AFUA_8G01020)"/>
    <property type="match status" value="1"/>
</dbReference>
<protein>
    <submittedName>
        <fullName evidence="2">Heterokaryon incompatibility protein-domain-containing protein</fullName>
    </submittedName>
</protein>
<evidence type="ECO:0000259" key="1">
    <source>
        <dbReference type="Pfam" id="PF06985"/>
    </source>
</evidence>
<feature type="domain" description="Heterokaryon incompatibility" evidence="1">
    <location>
        <begin position="105"/>
        <end position="257"/>
    </location>
</feature>
<dbReference type="InterPro" id="IPR010730">
    <property type="entry name" value="HET"/>
</dbReference>
<dbReference type="Pfam" id="PF26639">
    <property type="entry name" value="Het-6_barrel"/>
    <property type="match status" value="1"/>
</dbReference>
<dbReference type="InterPro" id="IPR052895">
    <property type="entry name" value="HetReg/Transcr_Mod"/>
</dbReference>
<keyword evidence="3" id="KW-1185">Reference proteome</keyword>
<accession>A0AAJ0BIP4</accession>
<dbReference type="PANTHER" id="PTHR24148">
    <property type="entry name" value="ANKYRIN REPEAT DOMAIN-CONTAINING PROTEIN 39 HOMOLOG-RELATED"/>
    <property type="match status" value="1"/>
</dbReference>
<dbReference type="EMBL" id="MU839830">
    <property type="protein sequence ID" value="KAK1757849.1"/>
    <property type="molecule type" value="Genomic_DNA"/>
</dbReference>
<proteinExistence type="predicted"/>
<gene>
    <name evidence="2" type="ORF">QBC47DRAFT_377110</name>
</gene>
<dbReference type="Proteomes" id="UP001239445">
    <property type="component" value="Unassembled WGS sequence"/>
</dbReference>
<evidence type="ECO:0000313" key="3">
    <source>
        <dbReference type="Proteomes" id="UP001239445"/>
    </source>
</evidence>
<organism evidence="2 3">
    <name type="scientific">Echria macrotheca</name>
    <dbReference type="NCBI Taxonomy" id="438768"/>
    <lineage>
        <taxon>Eukaryota</taxon>
        <taxon>Fungi</taxon>
        <taxon>Dikarya</taxon>
        <taxon>Ascomycota</taxon>
        <taxon>Pezizomycotina</taxon>
        <taxon>Sordariomycetes</taxon>
        <taxon>Sordariomycetidae</taxon>
        <taxon>Sordariales</taxon>
        <taxon>Schizotheciaceae</taxon>
        <taxon>Echria</taxon>
    </lineage>
</organism>
<dbReference type="AlphaFoldDB" id="A0AAJ0BIP4"/>
<name>A0AAJ0BIP4_9PEZI</name>
<sequence>MVCGPTSSPDEGCPCLVRLWCETSPSPHAQPDRSDFVTARLFVTVPNKSVLPRAERSTMSPAAYEYQLLPRDQSIRVIELLPGEPDAEIVCFLHHTDLEDAEDTYDAISYVWGDPNDRIEIKCDGGSMHITANLASALLALRSRDTSRRLWADAICINQSDILEKNHQVRHMGNVYEIARKVIVWLGPDINKVAQPCFDVIQQMNRYLGSLLPKDFNDLTRVPFINLPSHFSKSSISSLLANLLLLPWFKRVWVVQEVAVAKVCDLVWGEHELGMEQLAEVLLWLWSRPELSSLLRFTGSPLPLSVMTYVNFVRYGYQTYAKGHNRTWIYACGLRLTRLFNYYSGRSDIQWLPSVLSLGRGLCATIPADHVYAFLGNPLARYRSNGGLMIEPDYAKTTEEVFIELAHALAKDGGQGAEIMRYVAHVSESDIEGDKYPSWVPRWNSGGEHVLVPPVSWYRAAPMEEISWARVEDGNSLVLPGIVFDDLEWVSGMPWPGSDNLLEEHFLDELWGATQRNFATPSQVLLGKDRWKFWQPLEDAFCLTLIGGSERRTGEYVANTRRNFYACRQHLHHQRITASGRSHSGPSASYSQHNAINYLMDLDVFLGLSLSTTRCRRLVLATPLAKKGDVCCIVRGSRVPYILRPTRQTGKYKLVGVAYIHGIMEGELVDGRASDPKFWQEITIL</sequence>
<reference evidence="2" key="1">
    <citation type="submission" date="2023-06" db="EMBL/GenBank/DDBJ databases">
        <title>Genome-scale phylogeny and comparative genomics of the fungal order Sordariales.</title>
        <authorList>
            <consortium name="Lawrence Berkeley National Laboratory"/>
            <person name="Hensen N."/>
            <person name="Bonometti L."/>
            <person name="Westerberg I."/>
            <person name="Brannstrom I.O."/>
            <person name="Guillou S."/>
            <person name="Cros-Aarteil S."/>
            <person name="Calhoun S."/>
            <person name="Haridas S."/>
            <person name="Kuo A."/>
            <person name="Mondo S."/>
            <person name="Pangilinan J."/>
            <person name="Riley R."/>
            <person name="Labutti K."/>
            <person name="Andreopoulos B."/>
            <person name="Lipzen A."/>
            <person name="Chen C."/>
            <person name="Yanf M."/>
            <person name="Daum C."/>
            <person name="Ng V."/>
            <person name="Clum A."/>
            <person name="Steindorff A."/>
            <person name="Ohm R."/>
            <person name="Martin F."/>
            <person name="Silar P."/>
            <person name="Natvig D."/>
            <person name="Lalanne C."/>
            <person name="Gautier V."/>
            <person name="Ament-Velasquez S.L."/>
            <person name="Kruys A."/>
            <person name="Hutchinson M.I."/>
            <person name="Powell A.J."/>
            <person name="Barry K."/>
            <person name="Miller A.N."/>
            <person name="Grigoriev I.V."/>
            <person name="Debuchy R."/>
            <person name="Gladieux P."/>
            <person name="Thoren M.H."/>
            <person name="Johannesson H."/>
        </authorList>
    </citation>
    <scope>NUCLEOTIDE SEQUENCE</scope>
    <source>
        <strain evidence="2">PSN4</strain>
    </source>
</reference>
<evidence type="ECO:0000313" key="2">
    <source>
        <dbReference type="EMBL" id="KAK1757849.1"/>
    </source>
</evidence>
<comment type="caution">
    <text evidence="2">The sequence shown here is derived from an EMBL/GenBank/DDBJ whole genome shotgun (WGS) entry which is preliminary data.</text>
</comment>
<dbReference type="Pfam" id="PF06985">
    <property type="entry name" value="HET"/>
    <property type="match status" value="1"/>
</dbReference>